<comment type="caution">
    <text evidence="6">The sequence shown here is derived from an EMBL/GenBank/DDBJ whole genome shotgun (WGS) entry which is preliminary data.</text>
</comment>
<organism evidence="6 7">
    <name type="scientific">Microbacterium alkaliflavum</name>
    <dbReference type="NCBI Taxonomy" id="3248839"/>
    <lineage>
        <taxon>Bacteria</taxon>
        <taxon>Bacillati</taxon>
        <taxon>Actinomycetota</taxon>
        <taxon>Actinomycetes</taxon>
        <taxon>Micrococcales</taxon>
        <taxon>Microbacteriaceae</taxon>
        <taxon>Microbacterium</taxon>
    </lineage>
</organism>
<evidence type="ECO:0000256" key="2">
    <source>
        <dbReference type="ARBA" id="ARBA00022643"/>
    </source>
</evidence>
<dbReference type="Pfam" id="PF00296">
    <property type="entry name" value="Bac_luciferase"/>
    <property type="match status" value="1"/>
</dbReference>
<evidence type="ECO:0000259" key="5">
    <source>
        <dbReference type="Pfam" id="PF00296"/>
    </source>
</evidence>
<evidence type="ECO:0000313" key="7">
    <source>
        <dbReference type="Proteomes" id="UP001610861"/>
    </source>
</evidence>
<keyword evidence="4" id="KW-0503">Monooxygenase</keyword>
<dbReference type="InterPro" id="IPR011251">
    <property type="entry name" value="Luciferase-like_dom"/>
</dbReference>
<dbReference type="InterPro" id="IPR050172">
    <property type="entry name" value="SsuD_RutA_monooxygenase"/>
</dbReference>
<sequence length="310" mass="32933">MRFGVVVGAPTRASHLTAVQRAEDLGYDVVLCSDHLELAGRHASWFTPIPALAAAATTTERVRLGTAVINQDLRHPAVLARDAASLDVLSDGRLELGLGAGWNEPEYDMAGLRFDPIGPRVRRFAEYVQVVKGVLAEPAFSFEGEFFRIRDMPGEPAPAQAPHPPIMIGGVGPRMLALAAREADIVSINMPKSPDPGEAALAERVAWVRESTPPGADRELQLPLAGVVPTARSAEEAVRAAAATGDQFLLSMLARRFGVEALADSPMVLAGSTAAMADSLSRLEESFGIGYVMIPMGQLEALAPVIEALR</sequence>
<dbReference type="InterPro" id="IPR036661">
    <property type="entry name" value="Luciferase-like_sf"/>
</dbReference>
<dbReference type="InterPro" id="IPR019923">
    <property type="entry name" value="Lucif-like_OxRdtase_MSMEG_2516"/>
</dbReference>
<keyword evidence="1" id="KW-0285">Flavoprotein</keyword>
<keyword evidence="3" id="KW-0560">Oxidoreductase</keyword>
<dbReference type="EMBL" id="JBIQWL010000004">
    <property type="protein sequence ID" value="MFH8251214.1"/>
    <property type="molecule type" value="Genomic_DNA"/>
</dbReference>
<dbReference type="NCBIfam" id="TIGR03621">
    <property type="entry name" value="F420_MSMEG_2516"/>
    <property type="match status" value="1"/>
</dbReference>
<dbReference type="RefSeq" id="WP_397556668.1">
    <property type="nucleotide sequence ID" value="NZ_JBIQWL010000004.1"/>
</dbReference>
<proteinExistence type="predicted"/>
<protein>
    <submittedName>
        <fullName evidence="6">TIGR03621 family F420-dependent LLM class oxidoreductase</fullName>
    </submittedName>
</protein>
<keyword evidence="2" id="KW-0288">FMN</keyword>
<dbReference type="Proteomes" id="UP001610861">
    <property type="component" value="Unassembled WGS sequence"/>
</dbReference>
<dbReference type="Gene3D" id="3.20.20.30">
    <property type="entry name" value="Luciferase-like domain"/>
    <property type="match status" value="1"/>
</dbReference>
<keyword evidence="7" id="KW-1185">Reference proteome</keyword>
<evidence type="ECO:0000256" key="4">
    <source>
        <dbReference type="ARBA" id="ARBA00023033"/>
    </source>
</evidence>
<reference evidence="6 7" key="1">
    <citation type="submission" date="2024-09" db="EMBL/GenBank/DDBJ databases">
        <authorList>
            <person name="Pan X."/>
        </authorList>
    </citation>
    <scope>NUCLEOTIDE SEQUENCE [LARGE SCALE GENOMIC DNA]</scope>
    <source>
        <strain evidence="6 7">B2969</strain>
    </source>
</reference>
<evidence type="ECO:0000256" key="3">
    <source>
        <dbReference type="ARBA" id="ARBA00023002"/>
    </source>
</evidence>
<gene>
    <name evidence="6" type="ORF">ACH3VR_12660</name>
</gene>
<dbReference type="SUPFAM" id="SSF51679">
    <property type="entry name" value="Bacterial luciferase-like"/>
    <property type="match status" value="1"/>
</dbReference>
<accession>A0ABW7Q8L5</accession>
<feature type="domain" description="Luciferase-like" evidence="5">
    <location>
        <begin position="11"/>
        <end position="249"/>
    </location>
</feature>
<evidence type="ECO:0000256" key="1">
    <source>
        <dbReference type="ARBA" id="ARBA00022630"/>
    </source>
</evidence>
<dbReference type="PANTHER" id="PTHR42847:SF4">
    <property type="entry name" value="ALKANESULFONATE MONOOXYGENASE-RELATED"/>
    <property type="match status" value="1"/>
</dbReference>
<name>A0ABW7Q8L5_9MICO</name>
<evidence type="ECO:0000313" key="6">
    <source>
        <dbReference type="EMBL" id="MFH8251214.1"/>
    </source>
</evidence>
<dbReference type="PANTHER" id="PTHR42847">
    <property type="entry name" value="ALKANESULFONATE MONOOXYGENASE"/>
    <property type="match status" value="1"/>
</dbReference>